<feature type="non-terminal residue" evidence="1">
    <location>
        <position position="1"/>
    </location>
</feature>
<keyword evidence="2" id="KW-1185">Reference proteome</keyword>
<feature type="non-terminal residue" evidence="1">
    <location>
        <position position="306"/>
    </location>
</feature>
<sequence length="306" mass="34309">LLCAVSTLVMSTCPPQLERFHELDEDCKPEGWPYELTHIRDAADTSCGKSNFTTAFWEGKLSQEIMTLLAIDAVSKETRVSGPTQMILLKPLVDTLFAKFKSLENEEAKNYIDATGQSRLEITHKLPLNARIALMKAMKSAFGFEESPEMNRNRIDVAMKALERIESGTSNTTAISELFEKIHSLTNGTWFVPHSDYDEIGCHSFSEWMTKNENYTGIGPMEVLPAVEVLYLQYNTLSNTEAKEFVGKFISSWKEHYDQGDSKSSDGEEKVSFGSLSDEARSALTSTFPELFNNLEKNGKIEKKGA</sequence>
<dbReference type="Proteomes" id="UP001432027">
    <property type="component" value="Unassembled WGS sequence"/>
</dbReference>
<gene>
    <name evidence="1" type="ORF">PENTCL1PPCAC_29138</name>
</gene>
<dbReference type="AlphaFoldDB" id="A0AAV5UJ08"/>
<proteinExistence type="predicted"/>
<name>A0AAV5UJ08_9BILA</name>
<evidence type="ECO:0000313" key="1">
    <source>
        <dbReference type="EMBL" id="GMT06964.1"/>
    </source>
</evidence>
<reference evidence="1" key="1">
    <citation type="submission" date="2023-10" db="EMBL/GenBank/DDBJ databases">
        <title>Genome assembly of Pristionchus species.</title>
        <authorList>
            <person name="Yoshida K."/>
            <person name="Sommer R.J."/>
        </authorList>
    </citation>
    <scope>NUCLEOTIDE SEQUENCE</scope>
    <source>
        <strain evidence="1">RS0144</strain>
    </source>
</reference>
<organism evidence="1 2">
    <name type="scientific">Pristionchus entomophagus</name>
    <dbReference type="NCBI Taxonomy" id="358040"/>
    <lineage>
        <taxon>Eukaryota</taxon>
        <taxon>Metazoa</taxon>
        <taxon>Ecdysozoa</taxon>
        <taxon>Nematoda</taxon>
        <taxon>Chromadorea</taxon>
        <taxon>Rhabditida</taxon>
        <taxon>Rhabditina</taxon>
        <taxon>Diplogasteromorpha</taxon>
        <taxon>Diplogasteroidea</taxon>
        <taxon>Neodiplogasteridae</taxon>
        <taxon>Pristionchus</taxon>
    </lineage>
</organism>
<accession>A0AAV5UJ08</accession>
<evidence type="ECO:0000313" key="2">
    <source>
        <dbReference type="Proteomes" id="UP001432027"/>
    </source>
</evidence>
<comment type="caution">
    <text evidence="1">The sequence shown here is derived from an EMBL/GenBank/DDBJ whole genome shotgun (WGS) entry which is preliminary data.</text>
</comment>
<protein>
    <submittedName>
        <fullName evidence="1">Uncharacterized protein</fullName>
    </submittedName>
</protein>
<dbReference type="EMBL" id="BTSX01000006">
    <property type="protein sequence ID" value="GMT06964.1"/>
    <property type="molecule type" value="Genomic_DNA"/>
</dbReference>